<proteinExistence type="predicted"/>
<dbReference type="PANTHER" id="PTHR43249">
    <property type="entry name" value="UDP-N-ACETYL-2-AMINO-2-DEOXY-D-GLUCURONATE OXIDASE"/>
    <property type="match status" value="1"/>
</dbReference>
<comment type="caution">
    <text evidence="3">The sequence shown here is derived from an EMBL/GenBank/DDBJ whole genome shotgun (WGS) entry which is preliminary data.</text>
</comment>
<evidence type="ECO:0000313" key="4">
    <source>
        <dbReference type="Proteomes" id="UP001575105"/>
    </source>
</evidence>
<name>A0ABV4U2B0_9BACT</name>
<dbReference type="Pfam" id="PF01408">
    <property type="entry name" value="GFO_IDH_MocA"/>
    <property type="match status" value="1"/>
</dbReference>
<dbReference type="InterPro" id="IPR055170">
    <property type="entry name" value="GFO_IDH_MocA-like_dom"/>
</dbReference>
<organism evidence="3 4">
    <name type="scientific">Natronomicrosphaera hydrolytica</name>
    <dbReference type="NCBI Taxonomy" id="3242702"/>
    <lineage>
        <taxon>Bacteria</taxon>
        <taxon>Pseudomonadati</taxon>
        <taxon>Planctomycetota</taxon>
        <taxon>Phycisphaerae</taxon>
        <taxon>Phycisphaerales</taxon>
        <taxon>Phycisphaeraceae</taxon>
        <taxon>Natronomicrosphaera</taxon>
    </lineage>
</organism>
<sequence>MDEVRLGVIGCGGMAQVHMRYFDSIAGLKFTAAADVDEQSLEKLKQQYEVRTFTDGYELINSGEVDAVFIATPHYFHPPYTLAAFEKGIHVLTEKPLAVTAKAAQEMVDAAAKRPELVFAAMFNQRATPLWREVKRLVATGEVGELMRVSWTIQSWCRTQAYYDSGGWRATWKGEGGGVLINQCPHNLDLLCWFVGQPTRVAAAQVGLGKYHHIEVEDEVNALLEFENGATGTFSTSTSEYSDINRLEIVGDNGTLIAEPGKPITLMRNNVPVRAFLMGDDRLRDRQGKTHVSIDPEKEGNSHRAIMENFINAILHEDELIAPAAEGVSGLELGNAMLLSGLKQQPVDLPTDRDAFDDFLSGLAERAMAK</sequence>
<feature type="domain" description="GFO/IDH/MocA-like oxidoreductase" evidence="2">
    <location>
        <begin position="131"/>
        <end position="256"/>
    </location>
</feature>
<dbReference type="InterPro" id="IPR052515">
    <property type="entry name" value="Gfo/Idh/MocA_Oxidoreductase"/>
</dbReference>
<dbReference type="InterPro" id="IPR036291">
    <property type="entry name" value="NAD(P)-bd_dom_sf"/>
</dbReference>
<dbReference type="InterPro" id="IPR000683">
    <property type="entry name" value="Gfo/Idh/MocA-like_OxRdtase_N"/>
</dbReference>
<keyword evidence="4" id="KW-1185">Reference proteome</keyword>
<dbReference type="RefSeq" id="WP_425343942.1">
    <property type="nucleotide sequence ID" value="NZ_JBGUBD010000001.1"/>
</dbReference>
<accession>A0ABV4U2B0</accession>
<dbReference type="SUPFAM" id="SSF51735">
    <property type="entry name" value="NAD(P)-binding Rossmann-fold domains"/>
    <property type="match status" value="1"/>
</dbReference>
<dbReference type="Gene3D" id="3.40.50.720">
    <property type="entry name" value="NAD(P)-binding Rossmann-like Domain"/>
    <property type="match status" value="1"/>
</dbReference>
<dbReference type="Pfam" id="PF22725">
    <property type="entry name" value="GFO_IDH_MocA_C3"/>
    <property type="match status" value="1"/>
</dbReference>
<gene>
    <name evidence="3" type="ORF">ACERK3_01800</name>
</gene>
<dbReference type="Proteomes" id="UP001575105">
    <property type="component" value="Unassembled WGS sequence"/>
</dbReference>
<reference evidence="3 4" key="1">
    <citation type="submission" date="2024-08" db="EMBL/GenBank/DDBJ databases">
        <title>Whole-genome sequencing of halo(alkali)philic microorganisms from hypersaline lakes.</title>
        <authorList>
            <person name="Sorokin D.Y."/>
            <person name="Merkel A.Y."/>
            <person name="Messina E."/>
            <person name="Yakimov M."/>
        </authorList>
    </citation>
    <scope>NUCLEOTIDE SEQUENCE [LARGE SCALE GENOMIC DNA]</scope>
    <source>
        <strain evidence="3 4">AB-hyl4</strain>
    </source>
</reference>
<feature type="domain" description="Gfo/Idh/MocA-like oxidoreductase N-terminal" evidence="1">
    <location>
        <begin position="5"/>
        <end position="119"/>
    </location>
</feature>
<dbReference type="PANTHER" id="PTHR43249:SF1">
    <property type="entry name" value="D-GLUCOSIDE 3-DEHYDROGENASE"/>
    <property type="match status" value="1"/>
</dbReference>
<dbReference type="SUPFAM" id="SSF55347">
    <property type="entry name" value="Glyceraldehyde-3-phosphate dehydrogenase-like, C-terminal domain"/>
    <property type="match status" value="1"/>
</dbReference>
<dbReference type="EMBL" id="JBGUBD010000001">
    <property type="protein sequence ID" value="MFA9477018.1"/>
    <property type="molecule type" value="Genomic_DNA"/>
</dbReference>
<evidence type="ECO:0000259" key="1">
    <source>
        <dbReference type="Pfam" id="PF01408"/>
    </source>
</evidence>
<evidence type="ECO:0000259" key="2">
    <source>
        <dbReference type="Pfam" id="PF22725"/>
    </source>
</evidence>
<protein>
    <submittedName>
        <fullName evidence="3">Gfo/Idh/MocA family protein</fullName>
    </submittedName>
</protein>
<dbReference type="Gene3D" id="3.30.360.10">
    <property type="entry name" value="Dihydrodipicolinate Reductase, domain 2"/>
    <property type="match status" value="1"/>
</dbReference>
<evidence type="ECO:0000313" key="3">
    <source>
        <dbReference type="EMBL" id="MFA9477018.1"/>
    </source>
</evidence>